<feature type="transmembrane region" description="Helical" evidence="15">
    <location>
        <begin position="312"/>
        <end position="338"/>
    </location>
</feature>
<evidence type="ECO:0000256" key="7">
    <source>
        <dbReference type="ARBA" id="ARBA00023065"/>
    </source>
</evidence>
<evidence type="ECO:0000256" key="5">
    <source>
        <dbReference type="ARBA" id="ARBA00022989"/>
    </source>
</evidence>
<evidence type="ECO:0000256" key="10">
    <source>
        <dbReference type="ARBA" id="ARBA00023170"/>
    </source>
</evidence>
<evidence type="ECO:0000256" key="3">
    <source>
        <dbReference type="ARBA" id="ARBA00022475"/>
    </source>
</evidence>
<keyword evidence="13 15" id="KW-0407">Ion channel</keyword>
<feature type="transmembrane region" description="Helical" evidence="15">
    <location>
        <begin position="251"/>
        <end position="275"/>
    </location>
</feature>
<evidence type="ECO:0000256" key="12">
    <source>
        <dbReference type="ARBA" id="ARBA00023286"/>
    </source>
</evidence>
<feature type="domain" description="Neurotransmitter-gated ion-channel transmembrane" evidence="17">
    <location>
        <begin position="257"/>
        <end position="458"/>
    </location>
</feature>
<dbReference type="InterPro" id="IPR006201">
    <property type="entry name" value="Neur_channel"/>
</dbReference>
<comment type="caution">
    <text evidence="15">Lacks conserved residue(s) required for the propagation of feature annotation.</text>
</comment>
<keyword evidence="4 15" id="KW-0812">Transmembrane</keyword>
<dbReference type="InterPro" id="IPR038050">
    <property type="entry name" value="Neuro_actylchol_rec"/>
</dbReference>
<keyword evidence="12" id="KW-1071">Ligand-gated ion channel</keyword>
<dbReference type="PANTHER" id="PTHR18945">
    <property type="entry name" value="NEUROTRANSMITTER GATED ION CHANNEL"/>
    <property type="match status" value="1"/>
</dbReference>
<name>A0A9X0A938_9CNID</name>
<accession>A0A9X0A938</accession>
<evidence type="ECO:0000256" key="11">
    <source>
        <dbReference type="ARBA" id="ARBA00023180"/>
    </source>
</evidence>
<dbReference type="AlphaFoldDB" id="A0A9X0A938"/>
<dbReference type="GO" id="GO:0022848">
    <property type="term" value="F:acetylcholine-gated monoatomic cation-selective channel activity"/>
    <property type="evidence" value="ECO:0007669"/>
    <property type="project" value="InterPro"/>
</dbReference>
<dbReference type="EMBL" id="MU825397">
    <property type="protein sequence ID" value="KAJ7393819.1"/>
    <property type="molecule type" value="Genomic_DNA"/>
</dbReference>
<comment type="caution">
    <text evidence="18">The sequence shown here is derived from an EMBL/GenBank/DDBJ whole genome shotgun (WGS) entry which is preliminary data.</text>
</comment>
<keyword evidence="19" id="KW-1185">Reference proteome</keyword>
<keyword evidence="10" id="KW-0675">Receptor</keyword>
<evidence type="ECO:0000256" key="14">
    <source>
        <dbReference type="ARBA" id="ARBA00034099"/>
    </source>
</evidence>
<keyword evidence="3" id="KW-1003">Cell membrane</keyword>
<evidence type="ECO:0000313" key="19">
    <source>
        <dbReference type="Proteomes" id="UP001163046"/>
    </source>
</evidence>
<proteinExistence type="inferred from homology"/>
<keyword evidence="11" id="KW-0325">Glycoprotein</keyword>
<dbReference type="InterPro" id="IPR006029">
    <property type="entry name" value="Neurotrans-gated_channel_TM"/>
</dbReference>
<comment type="similarity">
    <text evidence="1">Belongs to the ligand-gated ion channel (TC 1.A.9) family. Acetylcholine receptor (TC 1.A.9.1) subfamily.</text>
</comment>
<dbReference type="FunFam" id="2.70.170.10:FF:000016">
    <property type="entry name" value="Nicotinic acetylcholine receptor subunit"/>
    <property type="match status" value="1"/>
</dbReference>
<evidence type="ECO:0000256" key="8">
    <source>
        <dbReference type="ARBA" id="ARBA00023136"/>
    </source>
</evidence>
<keyword evidence="2 15" id="KW-0813">Transport</keyword>
<organism evidence="18 19">
    <name type="scientific">Desmophyllum pertusum</name>
    <dbReference type="NCBI Taxonomy" id="174260"/>
    <lineage>
        <taxon>Eukaryota</taxon>
        <taxon>Metazoa</taxon>
        <taxon>Cnidaria</taxon>
        <taxon>Anthozoa</taxon>
        <taxon>Hexacorallia</taxon>
        <taxon>Scleractinia</taxon>
        <taxon>Caryophylliina</taxon>
        <taxon>Caryophylliidae</taxon>
        <taxon>Desmophyllum</taxon>
    </lineage>
</organism>
<dbReference type="Proteomes" id="UP001163046">
    <property type="component" value="Unassembled WGS sequence"/>
</dbReference>
<keyword evidence="7 15" id="KW-0406">Ion transport</keyword>
<dbReference type="InterPro" id="IPR002394">
    <property type="entry name" value="Nicotinic_acetylcholine_rcpt"/>
</dbReference>
<dbReference type="GO" id="GO:0045211">
    <property type="term" value="C:postsynaptic membrane"/>
    <property type="evidence" value="ECO:0007669"/>
    <property type="project" value="InterPro"/>
</dbReference>
<sequence>MKNEKCRRMCTRLPRYLFYLAVIFTTCCQGTFAAVKRETEEFRLLRDLFNDYDKEVRPVYNTTDVVNVEFSMSLIQIISVNSKSQLLTLNVWIRQKWKNPMLGWNTSYYGGIKSVNVDPAKVWIPDVILYNNADDSNGGGLEKYKTSVILHADGNNEWNAPASFTSTCKINVANFPFDKQNCSLKFGSWTFQGDRLTMVSSETSADLNLYMQNGEWNLLKMPAKLNKVYYNCCKYPYYDVTLDLIIKRKPLYYVFNLILPCALISTLTLIGFFLPPESGEKVGLGITVLLAMTVFLLLVAETLPATSDDIPLLGQYFIATMFVTAMALVSTCTILNFFHRSPSTSPMPQWVRVIILGFMGKVFCFKSEAEEDVKVTPKARRRKIEFDLNGDAVFDDDTYMTLPELAESPRKFRDDMSMVSQSGRSTPSRRSVRSMSIVGGQHSFAERLLEDINTLAEDVSCETGRRQAERRMAYRSSDHGPHVFLVVFVHYPALNIFNILPSTCHWLKQTNKQTKRQIDRQ</sequence>
<keyword evidence="8 15" id="KW-0472">Membrane</keyword>
<evidence type="ECO:0000256" key="6">
    <source>
        <dbReference type="ARBA" id="ARBA00023018"/>
    </source>
</evidence>
<dbReference type="PROSITE" id="PS00236">
    <property type="entry name" value="NEUROTR_ION_CHANNEL"/>
    <property type="match status" value="1"/>
</dbReference>
<evidence type="ECO:0000256" key="4">
    <source>
        <dbReference type="ARBA" id="ARBA00022692"/>
    </source>
</evidence>
<reference evidence="18" key="1">
    <citation type="submission" date="2023-01" db="EMBL/GenBank/DDBJ databases">
        <title>Genome assembly of the deep-sea coral Lophelia pertusa.</title>
        <authorList>
            <person name="Herrera S."/>
            <person name="Cordes E."/>
        </authorList>
    </citation>
    <scope>NUCLEOTIDE SEQUENCE</scope>
    <source>
        <strain evidence="18">USNM1676648</strain>
        <tissue evidence="18">Polyp</tissue>
    </source>
</reference>
<gene>
    <name evidence="18" type="ORF">OS493_003485</name>
</gene>
<dbReference type="FunFam" id="1.20.58.390:FF:000073">
    <property type="entry name" value="Neuronal acetylcholine receptor subunit alpha-9-II"/>
    <property type="match status" value="1"/>
</dbReference>
<dbReference type="SUPFAM" id="SSF63712">
    <property type="entry name" value="Nicotinic receptor ligand binding domain-like"/>
    <property type="match status" value="1"/>
</dbReference>
<dbReference type="InterPro" id="IPR036719">
    <property type="entry name" value="Neuro-gated_channel_TM_sf"/>
</dbReference>
<dbReference type="OrthoDB" id="5975154at2759"/>
<evidence type="ECO:0000259" key="16">
    <source>
        <dbReference type="Pfam" id="PF02931"/>
    </source>
</evidence>
<keyword evidence="6" id="KW-0770">Synapse</keyword>
<dbReference type="GO" id="GO:0004888">
    <property type="term" value="F:transmembrane signaling receptor activity"/>
    <property type="evidence" value="ECO:0007669"/>
    <property type="project" value="InterPro"/>
</dbReference>
<dbReference type="Gene3D" id="1.20.58.390">
    <property type="entry name" value="Neurotransmitter-gated ion-channel transmembrane domain"/>
    <property type="match status" value="1"/>
</dbReference>
<evidence type="ECO:0000259" key="17">
    <source>
        <dbReference type="Pfam" id="PF02932"/>
    </source>
</evidence>
<dbReference type="InterPro" id="IPR006202">
    <property type="entry name" value="Neur_chan_lig-bd"/>
</dbReference>
<keyword evidence="5 15" id="KW-1133">Transmembrane helix</keyword>
<dbReference type="Gene3D" id="2.70.170.10">
    <property type="entry name" value="Neurotransmitter-gated ion-channel ligand-binding domain"/>
    <property type="match status" value="1"/>
</dbReference>
<protein>
    <submittedName>
        <fullName evidence="18">Uncharacterized protein</fullName>
    </submittedName>
</protein>
<evidence type="ECO:0000256" key="1">
    <source>
        <dbReference type="ARBA" id="ARBA00009237"/>
    </source>
</evidence>
<dbReference type="CDD" id="cd18997">
    <property type="entry name" value="LGIC_ECD_nAChR"/>
    <property type="match status" value="1"/>
</dbReference>
<feature type="domain" description="Neurotransmitter-gated ion-channel ligand-binding" evidence="16">
    <location>
        <begin position="43"/>
        <end position="250"/>
    </location>
</feature>
<dbReference type="InterPro" id="IPR018000">
    <property type="entry name" value="Neurotransmitter_ion_chnl_CS"/>
</dbReference>
<dbReference type="PRINTS" id="PR00254">
    <property type="entry name" value="NICOTINICR"/>
</dbReference>
<comment type="subcellular location">
    <subcellularLocation>
        <location evidence="14">Synaptic cell membrane</location>
        <topology evidence="14">Multi-pass membrane protein</topology>
    </subcellularLocation>
</comment>
<dbReference type="CDD" id="cd19051">
    <property type="entry name" value="LGIC_TM_cation"/>
    <property type="match status" value="1"/>
</dbReference>
<evidence type="ECO:0000313" key="18">
    <source>
        <dbReference type="EMBL" id="KAJ7393819.1"/>
    </source>
</evidence>
<feature type="transmembrane region" description="Helical" evidence="15">
    <location>
        <begin position="282"/>
        <end position="300"/>
    </location>
</feature>
<dbReference type="PRINTS" id="PR00252">
    <property type="entry name" value="NRIONCHANNEL"/>
</dbReference>
<evidence type="ECO:0000256" key="15">
    <source>
        <dbReference type="RuleBase" id="RU000687"/>
    </source>
</evidence>
<dbReference type="InterPro" id="IPR036734">
    <property type="entry name" value="Neur_chan_lig-bd_sf"/>
</dbReference>
<dbReference type="SUPFAM" id="SSF90112">
    <property type="entry name" value="Neurotransmitter-gated ion-channel transmembrane pore"/>
    <property type="match status" value="1"/>
</dbReference>
<dbReference type="NCBIfam" id="TIGR00860">
    <property type="entry name" value="LIC"/>
    <property type="match status" value="1"/>
</dbReference>
<dbReference type="Pfam" id="PF02932">
    <property type="entry name" value="Neur_chan_memb"/>
    <property type="match status" value="1"/>
</dbReference>
<dbReference type="Pfam" id="PF02931">
    <property type="entry name" value="Neur_chan_LBD"/>
    <property type="match status" value="1"/>
</dbReference>
<evidence type="ECO:0000256" key="2">
    <source>
        <dbReference type="ARBA" id="ARBA00022448"/>
    </source>
</evidence>
<evidence type="ECO:0000256" key="13">
    <source>
        <dbReference type="ARBA" id="ARBA00023303"/>
    </source>
</evidence>
<evidence type="ECO:0000256" key="9">
    <source>
        <dbReference type="ARBA" id="ARBA00023157"/>
    </source>
</evidence>
<keyword evidence="9" id="KW-1015">Disulfide bond</keyword>